<dbReference type="InterPro" id="IPR020904">
    <property type="entry name" value="Sc_DH/Rdtase_CS"/>
</dbReference>
<dbReference type="PRINTS" id="PR00080">
    <property type="entry name" value="SDRFAMILY"/>
</dbReference>
<dbReference type="SUPFAM" id="SSF51735">
    <property type="entry name" value="NAD(P)-binding Rossmann-fold domains"/>
    <property type="match status" value="1"/>
</dbReference>
<dbReference type="GO" id="GO:0030497">
    <property type="term" value="P:fatty acid elongation"/>
    <property type="evidence" value="ECO:0007669"/>
    <property type="project" value="TreeGrafter"/>
</dbReference>
<dbReference type="RefSeq" id="WP_144753002.1">
    <property type="nucleotide sequence ID" value="NZ_VMNW02000007.1"/>
</dbReference>
<keyword evidence="5" id="KW-1185">Reference proteome</keyword>
<dbReference type="Pfam" id="PF13561">
    <property type="entry name" value="adh_short_C2"/>
    <property type="match status" value="1"/>
</dbReference>
<dbReference type="PRINTS" id="PR00081">
    <property type="entry name" value="GDHRDH"/>
</dbReference>
<comment type="caution">
    <text evidence="4">The sequence shown here is derived from an EMBL/GenBank/DDBJ whole genome shotgun (WGS) entry which is preliminary data.</text>
</comment>
<proteinExistence type="inferred from homology"/>
<dbReference type="OrthoDB" id="9804774at2"/>
<evidence type="ECO:0000259" key="3">
    <source>
        <dbReference type="SMART" id="SM00822"/>
    </source>
</evidence>
<comment type="similarity">
    <text evidence="1">Belongs to the short-chain dehydrogenases/reductases (SDR) family.</text>
</comment>
<dbReference type="PANTHER" id="PTHR42760">
    <property type="entry name" value="SHORT-CHAIN DEHYDROGENASES/REDUCTASES FAMILY MEMBER"/>
    <property type="match status" value="1"/>
</dbReference>
<dbReference type="InterPro" id="IPR036291">
    <property type="entry name" value="NAD(P)-bd_dom_sf"/>
</dbReference>
<dbReference type="Gene3D" id="3.40.50.720">
    <property type="entry name" value="NAD(P)-binding Rossmann-like Domain"/>
    <property type="match status" value="1"/>
</dbReference>
<dbReference type="GO" id="GO:0004316">
    <property type="term" value="F:3-oxoacyl-[acyl-carrier-protein] reductase (NADPH) activity"/>
    <property type="evidence" value="ECO:0007669"/>
    <property type="project" value="UniProtKB-EC"/>
</dbReference>
<dbReference type="Proteomes" id="UP000319769">
    <property type="component" value="Unassembled WGS sequence"/>
</dbReference>
<dbReference type="NCBIfam" id="NF005559">
    <property type="entry name" value="PRK07231.1"/>
    <property type="match status" value="1"/>
</dbReference>
<dbReference type="PROSITE" id="PS00061">
    <property type="entry name" value="ADH_SHORT"/>
    <property type="match status" value="1"/>
</dbReference>
<dbReference type="NCBIfam" id="NF004198">
    <property type="entry name" value="PRK05653.1-3"/>
    <property type="match status" value="1"/>
</dbReference>
<name>A0A5N0VH15_9PSEU</name>
<dbReference type="InterPro" id="IPR002347">
    <property type="entry name" value="SDR_fam"/>
</dbReference>
<evidence type="ECO:0000256" key="1">
    <source>
        <dbReference type="ARBA" id="ARBA00006484"/>
    </source>
</evidence>
<evidence type="ECO:0000313" key="5">
    <source>
        <dbReference type="Proteomes" id="UP000319769"/>
    </source>
</evidence>
<evidence type="ECO:0000313" key="4">
    <source>
        <dbReference type="EMBL" id="KAA9164440.1"/>
    </source>
</evidence>
<dbReference type="PANTHER" id="PTHR42760:SF40">
    <property type="entry name" value="3-OXOACYL-[ACYL-CARRIER-PROTEIN] REDUCTASE, CHLOROPLASTIC"/>
    <property type="match status" value="1"/>
</dbReference>
<feature type="domain" description="Ketoreductase" evidence="3">
    <location>
        <begin position="10"/>
        <end position="179"/>
    </location>
</feature>
<sequence length="250" mass="25864">MISAKLLDQRSVIVTGAGQGLGQAIAEVFAGHGARVAVADLNAVAAASVAARIEDRGGTAMCVEADVRDPASAEHLVRACQDAYGSVDVLVNNASVIKPSTLRKMTVEVWDEVLDVHLKGSWLMMREASKAMRGQGSGTIVNISSIVAKTGGIAQGHYAAAKAAIVGLTKTAAKEWAPFGVRVNTVQPGLFGTPGARAMAEGAWQARIQDTPLGRAGEPHELANAVLFLACDMSSFVTGAVLEVTGGRDM</sequence>
<dbReference type="AlphaFoldDB" id="A0A5N0VH15"/>
<evidence type="ECO:0000256" key="2">
    <source>
        <dbReference type="ARBA" id="ARBA00023002"/>
    </source>
</evidence>
<dbReference type="SMART" id="SM00822">
    <property type="entry name" value="PKS_KR"/>
    <property type="match status" value="1"/>
</dbReference>
<organism evidence="4 5">
    <name type="scientific">Amycolatopsis acidicola</name>
    <dbReference type="NCBI Taxonomy" id="2596893"/>
    <lineage>
        <taxon>Bacteria</taxon>
        <taxon>Bacillati</taxon>
        <taxon>Actinomycetota</taxon>
        <taxon>Actinomycetes</taxon>
        <taxon>Pseudonocardiales</taxon>
        <taxon>Pseudonocardiaceae</taxon>
        <taxon>Amycolatopsis</taxon>
    </lineage>
</organism>
<reference evidence="4" key="1">
    <citation type="submission" date="2019-09" db="EMBL/GenBank/DDBJ databases">
        <authorList>
            <person name="Teo W.F.A."/>
            <person name="Duangmal K."/>
        </authorList>
    </citation>
    <scope>NUCLEOTIDE SEQUENCE [LARGE SCALE GENOMIC DNA]</scope>
    <source>
        <strain evidence="4">K81G1</strain>
    </source>
</reference>
<dbReference type="InterPro" id="IPR057326">
    <property type="entry name" value="KR_dom"/>
</dbReference>
<dbReference type="FunFam" id="3.40.50.720:FF:000173">
    <property type="entry name" value="3-oxoacyl-[acyl-carrier protein] reductase"/>
    <property type="match status" value="1"/>
</dbReference>
<dbReference type="EMBL" id="VMNW02000007">
    <property type="protein sequence ID" value="KAA9164440.1"/>
    <property type="molecule type" value="Genomic_DNA"/>
</dbReference>
<gene>
    <name evidence="4" type="primary">fabG</name>
    <name evidence="4" type="ORF">FPZ12_007570</name>
</gene>
<keyword evidence="2 4" id="KW-0560">Oxidoreductase</keyword>
<accession>A0A5N0VH15</accession>
<protein>
    <submittedName>
        <fullName evidence="4">3-oxoacyl-ACP reductase FabG</fullName>
        <ecNumber evidence="4">1.1.1.100</ecNumber>
    </submittedName>
</protein>
<dbReference type="EC" id="1.1.1.100" evidence="4"/>